<dbReference type="InParanoid" id="A0A0C3JC84"/>
<name>A0A0C3JC84_PISTI</name>
<gene>
    <name evidence="1" type="ORF">M404DRAFT_438633</name>
</gene>
<keyword evidence="2" id="KW-1185">Reference proteome</keyword>
<organism evidence="1 2">
    <name type="scientific">Pisolithus tinctorius Marx 270</name>
    <dbReference type="NCBI Taxonomy" id="870435"/>
    <lineage>
        <taxon>Eukaryota</taxon>
        <taxon>Fungi</taxon>
        <taxon>Dikarya</taxon>
        <taxon>Basidiomycota</taxon>
        <taxon>Agaricomycotina</taxon>
        <taxon>Agaricomycetes</taxon>
        <taxon>Agaricomycetidae</taxon>
        <taxon>Boletales</taxon>
        <taxon>Sclerodermatineae</taxon>
        <taxon>Pisolithaceae</taxon>
        <taxon>Pisolithus</taxon>
    </lineage>
</organism>
<sequence length="63" mass="7541">MEFTSNERGVLLYMKNFTREKVIVMVSGAYNRPWWWRAEYTTHLFILFHSAEHGVVPCIRTGY</sequence>
<dbReference type="AlphaFoldDB" id="A0A0C3JC84"/>
<proteinExistence type="predicted"/>
<reference evidence="1 2" key="1">
    <citation type="submission" date="2014-04" db="EMBL/GenBank/DDBJ databases">
        <authorList>
            <consortium name="DOE Joint Genome Institute"/>
            <person name="Kuo A."/>
            <person name="Kohler A."/>
            <person name="Costa M.D."/>
            <person name="Nagy L.G."/>
            <person name="Floudas D."/>
            <person name="Copeland A."/>
            <person name="Barry K.W."/>
            <person name="Cichocki N."/>
            <person name="Veneault-Fourrey C."/>
            <person name="LaButti K."/>
            <person name="Lindquist E.A."/>
            <person name="Lipzen A."/>
            <person name="Lundell T."/>
            <person name="Morin E."/>
            <person name="Murat C."/>
            <person name="Sun H."/>
            <person name="Tunlid A."/>
            <person name="Henrissat B."/>
            <person name="Grigoriev I.V."/>
            <person name="Hibbett D.S."/>
            <person name="Martin F."/>
            <person name="Nordberg H.P."/>
            <person name="Cantor M.N."/>
            <person name="Hua S.X."/>
        </authorList>
    </citation>
    <scope>NUCLEOTIDE SEQUENCE [LARGE SCALE GENOMIC DNA]</scope>
    <source>
        <strain evidence="1 2">Marx 270</strain>
    </source>
</reference>
<accession>A0A0C3JC84</accession>
<evidence type="ECO:0000313" key="2">
    <source>
        <dbReference type="Proteomes" id="UP000054217"/>
    </source>
</evidence>
<evidence type="ECO:0000313" key="1">
    <source>
        <dbReference type="EMBL" id="KIO06698.1"/>
    </source>
</evidence>
<protein>
    <submittedName>
        <fullName evidence="1">Uncharacterized protein</fullName>
    </submittedName>
</protein>
<dbReference type="Proteomes" id="UP000054217">
    <property type="component" value="Unassembled WGS sequence"/>
</dbReference>
<reference evidence="2" key="2">
    <citation type="submission" date="2015-01" db="EMBL/GenBank/DDBJ databases">
        <title>Evolutionary Origins and Diversification of the Mycorrhizal Mutualists.</title>
        <authorList>
            <consortium name="DOE Joint Genome Institute"/>
            <consortium name="Mycorrhizal Genomics Consortium"/>
            <person name="Kohler A."/>
            <person name="Kuo A."/>
            <person name="Nagy L.G."/>
            <person name="Floudas D."/>
            <person name="Copeland A."/>
            <person name="Barry K.W."/>
            <person name="Cichocki N."/>
            <person name="Veneault-Fourrey C."/>
            <person name="LaButti K."/>
            <person name="Lindquist E.A."/>
            <person name="Lipzen A."/>
            <person name="Lundell T."/>
            <person name="Morin E."/>
            <person name="Murat C."/>
            <person name="Riley R."/>
            <person name="Ohm R."/>
            <person name="Sun H."/>
            <person name="Tunlid A."/>
            <person name="Henrissat B."/>
            <person name="Grigoriev I.V."/>
            <person name="Hibbett D.S."/>
            <person name="Martin F."/>
        </authorList>
    </citation>
    <scope>NUCLEOTIDE SEQUENCE [LARGE SCALE GENOMIC DNA]</scope>
    <source>
        <strain evidence="2">Marx 270</strain>
    </source>
</reference>
<dbReference type="HOGENOM" id="CLU_2886757_0_0_1"/>
<dbReference type="EMBL" id="KN831962">
    <property type="protein sequence ID" value="KIO06698.1"/>
    <property type="molecule type" value="Genomic_DNA"/>
</dbReference>